<name>B6YQL3_AZOPC</name>
<dbReference type="InterPro" id="IPR052339">
    <property type="entry name" value="Fe-S_Maturation_MIP18"/>
</dbReference>
<dbReference type="eggNOG" id="COG2151">
    <property type="taxonomic scope" value="Bacteria"/>
</dbReference>
<dbReference type="InterPro" id="IPR002744">
    <property type="entry name" value="MIP18-like"/>
</dbReference>
<dbReference type="KEGG" id="aps:CFPG_222"/>
<dbReference type="PANTHER" id="PTHR42831">
    <property type="entry name" value="FE-S PROTEIN MATURATION AUXILIARY FACTOR YITW"/>
    <property type="match status" value="1"/>
</dbReference>
<evidence type="ECO:0000313" key="3">
    <source>
        <dbReference type="Proteomes" id="UP000000723"/>
    </source>
</evidence>
<dbReference type="AlphaFoldDB" id="B6YQL3"/>
<accession>B6YQL3</accession>
<proteinExistence type="predicted"/>
<dbReference type="RefSeq" id="WP_012573246.1">
    <property type="nucleotide sequence ID" value="NC_011565.1"/>
</dbReference>
<dbReference type="Pfam" id="PF01883">
    <property type="entry name" value="FeS_assembly_P"/>
    <property type="match status" value="1"/>
</dbReference>
<dbReference type="SUPFAM" id="SSF117916">
    <property type="entry name" value="Fe-S cluster assembly (FSCA) domain-like"/>
    <property type="match status" value="1"/>
</dbReference>
<organism evidence="2 3">
    <name type="scientific">Azobacteroides pseudotrichonymphae genomovar. CFP2</name>
    <dbReference type="NCBI Taxonomy" id="511995"/>
    <lineage>
        <taxon>Bacteria</taxon>
        <taxon>Pseudomonadati</taxon>
        <taxon>Bacteroidota</taxon>
        <taxon>Bacteroidia</taxon>
        <taxon>Bacteroidales</taxon>
        <taxon>Candidatus Azobacteroides</taxon>
    </lineage>
</organism>
<protein>
    <recommendedName>
        <fullName evidence="1">MIP18 family-like domain-containing protein</fullName>
    </recommendedName>
</protein>
<dbReference type="PANTHER" id="PTHR42831:SF1">
    <property type="entry name" value="FE-S PROTEIN MATURATION AUXILIARY FACTOR YITW"/>
    <property type="match status" value="1"/>
</dbReference>
<evidence type="ECO:0000313" key="2">
    <source>
        <dbReference type="EMBL" id="BAG83485.1"/>
    </source>
</evidence>
<feature type="domain" description="MIP18 family-like" evidence="1">
    <location>
        <begin position="4"/>
        <end position="76"/>
    </location>
</feature>
<dbReference type="OrthoDB" id="9805360at2"/>
<dbReference type="InterPro" id="IPR034904">
    <property type="entry name" value="FSCA_dom_sf"/>
</dbReference>
<reference evidence="3" key="1">
    <citation type="journal article" date="2008" name="Science">
        <title>Genome of an endosymbiont coupling N2 fixation to cellulolysis within RT protist cells in termite gut.</title>
        <authorList>
            <person name="Hongoh Y."/>
            <person name="Sharma V.K."/>
            <person name="Prakash T."/>
            <person name="Noda S."/>
            <person name="Toh H."/>
            <person name="Taylor T.D."/>
            <person name="Kudo T."/>
            <person name="Sakaki Y."/>
            <person name="Toyoda A."/>
            <person name="Hattori M."/>
            <person name="Ohkuma M."/>
        </authorList>
    </citation>
    <scope>NUCLEOTIDE SEQUENCE [LARGE SCALE GENOMIC DNA]</scope>
</reference>
<dbReference type="HOGENOM" id="CLU_091588_2_0_10"/>
<dbReference type="Gene3D" id="3.30.300.130">
    <property type="entry name" value="Fe-S cluster assembly (FSCA)"/>
    <property type="match status" value="1"/>
</dbReference>
<keyword evidence="3" id="KW-1185">Reference proteome</keyword>
<dbReference type="EMBL" id="AP010656">
    <property type="protein sequence ID" value="BAG83485.1"/>
    <property type="molecule type" value="Genomic_DNA"/>
</dbReference>
<gene>
    <name evidence="2" type="ordered locus">CFPG_222</name>
</gene>
<evidence type="ECO:0000259" key="1">
    <source>
        <dbReference type="Pfam" id="PF01883"/>
    </source>
</evidence>
<dbReference type="Proteomes" id="UP000000723">
    <property type="component" value="Chromosome"/>
</dbReference>
<sequence>MELEKQIVTTLRTICDPEIQVNIYDLGLVYDVNIDDNKNVTITMSLTSPACPVADFIVEDIKIKIESIPEVTSVEVKIVFEPKWNQEMMSEEARLEMGFL</sequence>